<organism evidence="1 2">
    <name type="scientific">Shuttleworthella satelles DSM 14600</name>
    <dbReference type="NCBI Taxonomy" id="626523"/>
    <lineage>
        <taxon>Bacteria</taxon>
        <taxon>Bacillati</taxon>
        <taxon>Bacillota</taxon>
        <taxon>Clostridia</taxon>
        <taxon>Lachnospirales</taxon>
        <taxon>Lachnospiraceae</taxon>
        <taxon>Shuttleworthella</taxon>
    </lineage>
</organism>
<evidence type="ECO:0000313" key="2">
    <source>
        <dbReference type="Proteomes" id="UP000003494"/>
    </source>
</evidence>
<dbReference type="Proteomes" id="UP000003494">
    <property type="component" value="Unassembled WGS sequence"/>
</dbReference>
<dbReference type="HOGENOM" id="CLU_2358159_0_0_9"/>
<comment type="caution">
    <text evidence="1">The sequence shown here is derived from an EMBL/GenBank/DDBJ whole genome shotgun (WGS) entry which is preliminary data.</text>
</comment>
<dbReference type="AlphaFoldDB" id="C4GDS7"/>
<name>C4GDS7_9FIRM</name>
<sequence length="96" mass="11167">MIVFIIYEAFLFSILNGELPRLPGRNRLTRLSPLCYIILAMEERLFFMSIFGYFPPEGQELTRQHTLNEIGGRSCAHKNNIGMHRMPETELQHDQG</sequence>
<keyword evidence="2" id="KW-1185">Reference proteome</keyword>
<proteinExistence type="predicted"/>
<reference evidence="1" key="1">
    <citation type="submission" date="2009-04" db="EMBL/GenBank/DDBJ databases">
        <authorList>
            <person name="Weinstock G."/>
            <person name="Sodergren E."/>
            <person name="Clifton S."/>
            <person name="Fulton L."/>
            <person name="Fulton B."/>
            <person name="Courtney L."/>
            <person name="Fronick C."/>
            <person name="Harrison M."/>
            <person name="Strong C."/>
            <person name="Farmer C."/>
            <person name="Delahaunty K."/>
            <person name="Markovic C."/>
            <person name="Hall O."/>
            <person name="Minx P."/>
            <person name="Tomlinson C."/>
            <person name="Mitreva M."/>
            <person name="Nelson J."/>
            <person name="Hou S."/>
            <person name="Wollam A."/>
            <person name="Pepin K.H."/>
            <person name="Johnson M."/>
            <person name="Bhonagiri V."/>
            <person name="Nash W.E."/>
            <person name="Warren W."/>
            <person name="Chinwalla A."/>
            <person name="Mardis E.R."/>
            <person name="Wilson R.K."/>
        </authorList>
    </citation>
    <scope>NUCLEOTIDE SEQUENCE [LARGE SCALE GENOMIC DNA]</scope>
    <source>
        <strain evidence="1">DSM 14600</strain>
    </source>
</reference>
<protein>
    <submittedName>
        <fullName evidence="1">Uncharacterized protein</fullName>
    </submittedName>
</protein>
<gene>
    <name evidence="1" type="ORF">GCWU000342_02251</name>
</gene>
<dbReference type="EMBL" id="ACIP02000007">
    <property type="protein sequence ID" value="EEP27556.1"/>
    <property type="molecule type" value="Genomic_DNA"/>
</dbReference>
<dbReference type="STRING" id="626523.GCWU000342_02251"/>
<evidence type="ECO:0000313" key="1">
    <source>
        <dbReference type="EMBL" id="EEP27556.1"/>
    </source>
</evidence>
<accession>C4GDS7</accession>